<accession>A0A317WEL6</accession>
<sequence length="482" mass="52915">MSWKQVSPTRYERSFDSLERFYHTVADAGAPLNKEHYLISCTAQLQSPLPPADAVQQAWKALRLQHPQLAAEAEAEAEAGSGQRFVYQVPTSVADLDAWATATFHVVADQTADELYERLPPSPRFHLYYLPRTSALVFRTPHWRIDGIGLLHLQSAFFQLLADGAAPVLDGSEASRLCPALDSAVAASLSPPAADGDASTAAKAELQPILSALKTEGILSLPTLPNILPTTSKRLMISLSPESTAHILAACSARNITVTAAAHAALALAALPYSKPPSPNQHQQQQQTYIGFNAFDLRKYLPPPWNSPAAAVSPYHVGLPFSIPLPSPASTSTSTSPFTYLSQTFTTFYRRNLTHPFPRNIFTFLPEFIAQATQLLASPQPDPLQAPAHPGLSSLGRVNEILPAVVRGKAREVRLREWWIAMEVIDRSAWMHVWTWEGRLVLAGCWNGAFYEEGFVRGLLEAWRGCLEFLCEMGLWVNFADG</sequence>
<dbReference type="VEuPathDB" id="FungiDB:BO70DRAFT_379015"/>
<organism evidence="1 2">
    <name type="scientific">Aspergillus heteromorphus CBS 117.55</name>
    <dbReference type="NCBI Taxonomy" id="1448321"/>
    <lineage>
        <taxon>Eukaryota</taxon>
        <taxon>Fungi</taxon>
        <taxon>Dikarya</taxon>
        <taxon>Ascomycota</taxon>
        <taxon>Pezizomycotina</taxon>
        <taxon>Eurotiomycetes</taxon>
        <taxon>Eurotiomycetidae</taxon>
        <taxon>Eurotiales</taxon>
        <taxon>Aspergillaceae</taxon>
        <taxon>Aspergillus</taxon>
        <taxon>Aspergillus subgen. Circumdati</taxon>
    </lineage>
</organism>
<dbReference type="STRING" id="1448321.A0A317WEL6"/>
<evidence type="ECO:0000313" key="2">
    <source>
        <dbReference type="Proteomes" id="UP000247233"/>
    </source>
</evidence>
<dbReference type="SUPFAM" id="SSF52777">
    <property type="entry name" value="CoA-dependent acyltransferases"/>
    <property type="match status" value="2"/>
</dbReference>
<reference evidence="1 2" key="1">
    <citation type="submission" date="2016-12" db="EMBL/GenBank/DDBJ databases">
        <title>The genomes of Aspergillus section Nigri reveals drivers in fungal speciation.</title>
        <authorList>
            <consortium name="DOE Joint Genome Institute"/>
            <person name="Vesth T.C."/>
            <person name="Nybo J."/>
            <person name="Theobald S."/>
            <person name="Brandl J."/>
            <person name="Frisvad J.C."/>
            <person name="Nielsen K.F."/>
            <person name="Lyhne E.K."/>
            <person name="Kogle M.E."/>
            <person name="Kuo A."/>
            <person name="Riley R."/>
            <person name="Clum A."/>
            <person name="Nolan M."/>
            <person name="Lipzen A."/>
            <person name="Salamov A."/>
            <person name="Henrissat B."/>
            <person name="Wiebenga A."/>
            <person name="De Vries R.P."/>
            <person name="Grigoriev I.V."/>
            <person name="Mortensen U.H."/>
            <person name="Andersen M.R."/>
            <person name="Baker S.E."/>
        </authorList>
    </citation>
    <scope>NUCLEOTIDE SEQUENCE [LARGE SCALE GENOMIC DNA]</scope>
    <source>
        <strain evidence="1 2">CBS 117.55</strain>
    </source>
</reference>
<dbReference type="PANTHER" id="PTHR42034:SF1">
    <property type="entry name" value="CONDENSATION DOMAIN-CONTAINING PROTEIN"/>
    <property type="match status" value="1"/>
</dbReference>
<dbReference type="RefSeq" id="XP_025400216.1">
    <property type="nucleotide sequence ID" value="XM_025545308.1"/>
</dbReference>
<dbReference type="OrthoDB" id="2548233at2759"/>
<dbReference type="InterPro" id="IPR023213">
    <property type="entry name" value="CAT-like_dom_sf"/>
</dbReference>
<keyword evidence="2" id="KW-1185">Reference proteome</keyword>
<gene>
    <name evidence="1" type="ORF">BO70DRAFT_379015</name>
</gene>
<dbReference type="Gene3D" id="3.30.559.30">
    <property type="entry name" value="Nonribosomal peptide synthetase, condensation domain"/>
    <property type="match status" value="1"/>
</dbReference>
<comment type="caution">
    <text evidence="1">The sequence shown here is derived from an EMBL/GenBank/DDBJ whole genome shotgun (WGS) entry which is preliminary data.</text>
</comment>
<name>A0A317WEL6_9EURO</name>
<dbReference type="GeneID" id="37067545"/>
<dbReference type="Proteomes" id="UP000247233">
    <property type="component" value="Unassembled WGS sequence"/>
</dbReference>
<dbReference type="PANTHER" id="PTHR42034">
    <property type="entry name" value="CHROMOSOME 7, WHOLE GENOME SHOTGUN SEQUENCE-RELATED"/>
    <property type="match status" value="1"/>
</dbReference>
<dbReference type="Gene3D" id="3.30.559.10">
    <property type="entry name" value="Chloramphenicol acetyltransferase-like domain"/>
    <property type="match status" value="1"/>
</dbReference>
<dbReference type="EMBL" id="MSFL01000009">
    <property type="protein sequence ID" value="PWY84874.1"/>
    <property type="molecule type" value="Genomic_DNA"/>
</dbReference>
<proteinExistence type="predicted"/>
<protein>
    <submittedName>
        <fullName evidence="1">Uncharacterized protein</fullName>
    </submittedName>
</protein>
<dbReference type="AlphaFoldDB" id="A0A317WEL6"/>
<evidence type="ECO:0000313" key="1">
    <source>
        <dbReference type="EMBL" id="PWY84874.1"/>
    </source>
</evidence>